<evidence type="ECO:0000259" key="5">
    <source>
        <dbReference type="PROSITE" id="PS51379"/>
    </source>
</evidence>
<dbReference type="Pfam" id="PF02906">
    <property type="entry name" value="Fe_hyd_lg_C"/>
    <property type="match status" value="1"/>
</dbReference>
<dbReference type="InterPro" id="IPR050340">
    <property type="entry name" value="Cytosolic_Fe-S_CAF"/>
</dbReference>
<gene>
    <name evidence="7" type="ORF">KL86SPO_30379</name>
</gene>
<keyword evidence="4" id="KW-0411">Iron-sulfur</keyword>
<dbReference type="InterPro" id="IPR007202">
    <property type="entry name" value="4Fe-4S_dom"/>
</dbReference>
<keyword evidence="3" id="KW-0408">Iron</keyword>
<dbReference type="PANTHER" id="PTHR11615">
    <property type="entry name" value="NITRATE, FORMATE, IRON DEHYDROGENASE"/>
    <property type="match status" value="1"/>
</dbReference>
<dbReference type="GO" id="GO:0046872">
    <property type="term" value="F:metal ion binding"/>
    <property type="evidence" value="ECO:0007669"/>
    <property type="project" value="UniProtKB-KW"/>
</dbReference>
<feature type="domain" description="4Fe-4S ferredoxin-type" evidence="5">
    <location>
        <begin position="1"/>
        <end position="19"/>
    </location>
</feature>
<organism evidence="7">
    <name type="scientific">uncultured Sporomusa sp</name>
    <dbReference type="NCBI Taxonomy" id="307249"/>
    <lineage>
        <taxon>Bacteria</taxon>
        <taxon>Bacillati</taxon>
        <taxon>Bacillota</taxon>
        <taxon>Negativicutes</taxon>
        <taxon>Selenomonadales</taxon>
        <taxon>Sporomusaceae</taxon>
        <taxon>Sporomusa</taxon>
        <taxon>environmental samples</taxon>
    </lineage>
</organism>
<evidence type="ECO:0000256" key="1">
    <source>
        <dbReference type="ARBA" id="ARBA00022485"/>
    </source>
</evidence>
<evidence type="ECO:0000256" key="2">
    <source>
        <dbReference type="ARBA" id="ARBA00022723"/>
    </source>
</evidence>
<evidence type="ECO:0000259" key="6">
    <source>
        <dbReference type="PROSITE" id="PS51656"/>
    </source>
</evidence>
<dbReference type="Gene3D" id="1.10.15.40">
    <property type="entry name" value="Electron transport complex subunit B, putative Fe-S cluster"/>
    <property type="match status" value="1"/>
</dbReference>
<dbReference type="Gene3D" id="3.30.450.20">
    <property type="entry name" value="PAS domain"/>
    <property type="match status" value="1"/>
</dbReference>
<dbReference type="InterPro" id="IPR000014">
    <property type="entry name" value="PAS"/>
</dbReference>
<dbReference type="AlphaFoldDB" id="A0A212LRV1"/>
<evidence type="ECO:0000313" key="7">
    <source>
        <dbReference type="EMBL" id="SCM80201.1"/>
    </source>
</evidence>
<dbReference type="SUPFAM" id="SSF53920">
    <property type="entry name" value="Fe-only hydrogenase"/>
    <property type="match status" value="1"/>
</dbReference>
<name>A0A212LRV1_9FIRM</name>
<dbReference type="InterPro" id="IPR004108">
    <property type="entry name" value="Fe_hydrogenase_lsu_C"/>
</dbReference>
<dbReference type="InterPro" id="IPR035965">
    <property type="entry name" value="PAS-like_dom_sf"/>
</dbReference>
<protein>
    <submittedName>
        <fullName evidence="7">Hydrogenase large subunit domain protein</fullName>
    </submittedName>
</protein>
<keyword evidence="1" id="KW-0004">4Fe-4S</keyword>
<dbReference type="SMART" id="SM00091">
    <property type="entry name" value="PAS"/>
    <property type="match status" value="1"/>
</dbReference>
<dbReference type="InterPro" id="IPR009016">
    <property type="entry name" value="Fe_hydrogenase"/>
</dbReference>
<proteinExistence type="predicted"/>
<evidence type="ECO:0000256" key="3">
    <source>
        <dbReference type="ARBA" id="ARBA00023004"/>
    </source>
</evidence>
<dbReference type="InterPro" id="IPR017896">
    <property type="entry name" value="4Fe4S_Fe-S-bd"/>
</dbReference>
<sequence>MCGRCVVECPQKAKQVDNQIQRLQTALEKGQRVVISLAPSYVAAFPEIAREELMQALIGAGIHSVAETAVAATMISEIYGTYMQPSSQGLPDATVISSCCPVIINIIERYYPQLIDNLAPIISPMLAHAKLIKKQYGQDTFVVFAGPCIAKIGEGSGANSMIDAVITFEELKNWLSSPFKNPTIMQAGAREQSSLASMSAGRCFPVAGGIVMPFVGLTDAEIITVDGIEKCMEVFEGLINQEFSPRFVEALACSGGCIGGPAMGIRQFMQTKRNKVLAYTQAGCTDKCHYAAGNTLDLSRSYQSKTINAVIPTEEEIIEILKQTGKFTVQDEKNCSACGYDTCRAKAIAVFQGHAELDMCVPYMRSKAESFANIIVENSLNAIIAVNEKMIIKEFNPAVTRMFGKIKEIYKGMNLTELFNCSDFIAAAKFGHKIVGKRVEYPLYDIVTEQMIIPVPEHGLIIAIITDITAHELRNRELQQMKLETVEKATDIINKQMHVAQEIAGLLGETTAETKSALLELIMLIKGKGES</sequence>
<dbReference type="EMBL" id="FMJE01000003">
    <property type="protein sequence ID" value="SCM80201.1"/>
    <property type="molecule type" value="Genomic_DNA"/>
</dbReference>
<dbReference type="SUPFAM" id="SSF55785">
    <property type="entry name" value="PYP-like sensor domain (PAS domain)"/>
    <property type="match status" value="1"/>
</dbReference>
<keyword evidence="2" id="KW-0479">Metal-binding</keyword>
<dbReference type="Pfam" id="PF04060">
    <property type="entry name" value="FeS"/>
    <property type="match status" value="1"/>
</dbReference>
<dbReference type="Gene3D" id="3.40.950.10">
    <property type="entry name" value="Fe-only Hydrogenase (Larger Subunit), Chain L, domain 3"/>
    <property type="match status" value="1"/>
</dbReference>
<reference evidence="7" key="1">
    <citation type="submission" date="2016-08" db="EMBL/GenBank/DDBJ databases">
        <authorList>
            <person name="Seilhamer J.J."/>
        </authorList>
    </citation>
    <scope>NUCLEOTIDE SEQUENCE</scope>
    <source>
        <strain evidence="7">86</strain>
    </source>
</reference>
<evidence type="ECO:0000256" key="4">
    <source>
        <dbReference type="ARBA" id="ARBA00023014"/>
    </source>
</evidence>
<dbReference type="GO" id="GO:0051539">
    <property type="term" value="F:4 iron, 4 sulfur cluster binding"/>
    <property type="evidence" value="ECO:0007669"/>
    <property type="project" value="UniProtKB-KW"/>
</dbReference>
<dbReference type="PROSITE" id="PS51379">
    <property type="entry name" value="4FE4S_FER_2"/>
    <property type="match status" value="1"/>
</dbReference>
<dbReference type="PROSITE" id="PS51656">
    <property type="entry name" value="4FE4S"/>
    <property type="match status" value="1"/>
</dbReference>
<feature type="domain" description="4Fe-4S" evidence="6">
    <location>
        <begin position="316"/>
        <end position="377"/>
    </location>
</feature>
<accession>A0A212LRV1</accession>